<protein>
    <submittedName>
        <fullName evidence="2">Uncharacterized protein</fullName>
    </submittedName>
</protein>
<name>A0ABQ8T5W8_PERAM</name>
<sequence length="338" mass="38333">MRSGSSPYGGKKFSHEISVSVWDQCPPSIVKHLGELRHRHSSEGRLINLRIRSYCWDVGSDWLLAIPDIHDVNFSVNSKTSVDITELRNKGFVLRNALVHAALIRVLMEKEFSHGIDLSTSVWDRCPHIIINNIFLNNANDSDIMIPFPILLPNKIPPSVVDLVIDNDFNRLLLPRPQTGDRAKKTKEIARQPRANFESANVLDLQATYTKRPLLLNTTDIYEPFLESVRITVVVITEDVQNVHLLLEYRPHIDVSLTCEHDPKLQEYCVCPQNMPQFNSEGIPNQAPETNKPMILNGPTSRNREGSDQVSVEAKQLGHLYLSIDQETFDPSIGEPYD</sequence>
<reference evidence="2 3" key="1">
    <citation type="journal article" date="2022" name="Allergy">
        <title>Genome assembly and annotation of Periplaneta americana reveal a comprehensive cockroach allergen profile.</title>
        <authorList>
            <person name="Wang L."/>
            <person name="Xiong Q."/>
            <person name="Saelim N."/>
            <person name="Wang L."/>
            <person name="Nong W."/>
            <person name="Wan A.T."/>
            <person name="Shi M."/>
            <person name="Liu X."/>
            <person name="Cao Q."/>
            <person name="Hui J.H.L."/>
            <person name="Sookrung N."/>
            <person name="Leung T.F."/>
            <person name="Tungtrongchitr A."/>
            <person name="Tsui S.K.W."/>
        </authorList>
    </citation>
    <scope>NUCLEOTIDE SEQUENCE [LARGE SCALE GENOMIC DNA]</scope>
    <source>
        <strain evidence="2">PWHHKU_190912</strain>
    </source>
</reference>
<dbReference type="Proteomes" id="UP001148838">
    <property type="component" value="Unassembled WGS sequence"/>
</dbReference>
<feature type="region of interest" description="Disordered" evidence="1">
    <location>
        <begin position="284"/>
        <end position="310"/>
    </location>
</feature>
<organism evidence="2 3">
    <name type="scientific">Periplaneta americana</name>
    <name type="common">American cockroach</name>
    <name type="synonym">Blatta americana</name>
    <dbReference type="NCBI Taxonomy" id="6978"/>
    <lineage>
        <taxon>Eukaryota</taxon>
        <taxon>Metazoa</taxon>
        <taxon>Ecdysozoa</taxon>
        <taxon>Arthropoda</taxon>
        <taxon>Hexapoda</taxon>
        <taxon>Insecta</taxon>
        <taxon>Pterygota</taxon>
        <taxon>Neoptera</taxon>
        <taxon>Polyneoptera</taxon>
        <taxon>Dictyoptera</taxon>
        <taxon>Blattodea</taxon>
        <taxon>Blattoidea</taxon>
        <taxon>Blattidae</taxon>
        <taxon>Blattinae</taxon>
        <taxon>Periplaneta</taxon>
    </lineage>
</organism>
<evidence type="ECO:0000256" key="1">
    <source>
        <dbReference type="SAM" id="MobiDB-lite"/>
    </source>
</evidence>
<proteinExistence type="predicted"/>
<dbReference type="EMBL" id="JAJSOF020000015">
    <property type="protein sequence ID" value="KAJ4441653.1"/>
    <property type="molecule type" value="Genomic_DNA"/>
</dbReference>
<accession>A0ABQ8T5W8</accession>
<evidence type="ECO:0000313" key="3">
    <source>
        <dbReference type="Proteomes" id="UP001148838"/>
    </source>
</evidence>
<comment type="caution">
    <text evidence="2">The sequence shown here is derived from an EMBL/GenBank/DDBJ whole genome shotgun (WGS) entry which is preliminary data.</text>
</comment>
<keyword evidence="3" id="KW-1185">Reference proteome</keyword>
<gene>
    <name evidence="2" type="ORF">ANN_11511</name>
</gene>
<evidence type="ECO:0000313" key="2">
    <source>
        <dbReference type="EMBL" id="KAJ4441653.1"/>
    </source>
</evidence>